<dbReference type="EMBL" id="CP054160">
    <property type="protein sequence ID" value="QKJ61145.1"/>
    <property type="molecule type" value="Genomic_DNA"/>
</dbReference>
<dbReference type="Proteomes" id="UP000503464">
    <property type="component" value="Chromosome"/>
</dbReference>
<reference evidence="2" key="1">
    <citation type="submission" date="2020-03" db="EMBL/GenBank/DDBJ databases">
        <title>Genome sequences of seven Enterobacteriaceae strains isolated from Canadian wastewater treatment facilities.</title>
        <authorList>
            <person name="Huang H."/>
            <person name="Chmara J.T."/>
            <person name="Duceppe M.-O."/>
        </authorList>
    </citation>
    <scope>NUCLEOTIDE SEQUENCE [LARGE SCALE GENOMIC DNA]</scope>
    <source>
        <strain evidence="2">Biosolid 3</strain>
    </source>
</reference>
<organism evidence="1 2">
    <name type="scientific">Serratia fonticola</name>
    <dbReference type="NCBI Taxonomy" id="47917"/>
    <lineage>
        <taxon>Bacteria</taxon>
        <taxon>Pseudomonadati</taxon>
        <taxon>Pseudomonadota</taxon>
        <taxon>Gammaproteobacteria</taxon>
        <taxon>Enterobacterales</taxon>
        <taxon>Yersiniaceae</taxon>
        <taxon>Serratia</taxon>
    </lineage>
</organism>
<gene>
    <name evidence="1" type="ORF">G9399_26280</name>
</gene>
<protein>
    <submittedName>
        <fullName evidence="1">Uncharacterized protein</fullName>
    </submittedName>
</protein>
<proteinExistence type="predicted"/>
<accession>A0AAE7EM31</accession>
<dbReference type="RefSeq" id="WP_173410044.1">
    <property type="nucleotide sequence ID" value="NZ_CP054160.3"/>
</dbReference>
<dbReference type="AlphaFoldDB" id="A0AAE7EM31"/>
<evidence type="ECO:0000313" key="2">
    <source>
        <dbReference type="Proteomes" id="UP000503464"/>
    </source>
</evidence>
<evidence type="ECO:0000313" key="1">
    <source>
        <dbReference type="EMBL" id="QKJ61145.1"/>
    </source>
</evidence>
<name>A0AAE7EM31_SERFO</name>
<sequence length="316" mass="37086">MASKNIIRVHFCDDLLYSVVMSEVNKSKKSKSEFVRDILEGALSKEIEEQKVRLNNMYSYTRLSDAASVYPLNLTVDSERQVTKNGFFRLNKIDEILYHEYESTFFGMMSFSLRKLMNEVKNEAGGLVPEVIKRAWYDIESEYDCADINLVFVNRVDVIFSDCRDGKFYVRLKIHFHVSRFLFSAVDNDDDFLRIDFLNIHYWRFKDVAINGCLSKQYERLLYVKPTRETLLGGFFAGLLYIPKEKKALMEEISDLLSNQDFSRNGMLKIPGKFVKMHINSEQIKVDRRSFSNGFKMLEERRKVLHENGDTPSWLK</sequence>